<dbReference type="Pfam" id="PF05317">
    <property type="entry name" value="Thermopsin"/>
    <property type="match status" value="1"/>
</dbReference>
<proteinExistence type="predicted"/>
<evidence type="ECO:0008006" key="4">
    <source>
        <dbReference type="Google" id="ProtNLM"/>
    </source>
</evidence>
<keyword evidence="1" id="KW-0812">Transmembrane</keyword>
<gene>
    <name evidence="2" type="ORF">DFR88_00200</name>
</gene>
<reference evidence="2 3" key="1">
    <citation type="submission" date="2018-07" db="EMBL/GenBank/DDBJ databases">
        <title>Complete Genome Sequences of Extremely Thermoacidophilic, Metal-Mobilizing Type-Strain Members of the Archaeal Family Sulfolobaceae: Acidianus brierleyi DSM-1651T, Acidianus sulfidivorans DSM-18786T, Metallosphaera hakonensis DSM-7519T, and Metallosphaera prunae DSM-10039T.</title>
        <authorList>
            <person name="Counts J.A."/>
            <person name="Kelly R.M."/>
        </authorList>
    </citation>
    <scope>NUCLEOTIDE SEQUENCE [LARGE SCALE GENOMIC DNA]</scope>
    <source>
        <strain evidence="2 3">Ron 12/II</strain>
    </source>
</reference>
<dbReference type="Proteomes" id="UP000298568">
    <property type="component" value="Chromosome"/>
</dbReference>
<evidence type="ECO:0000256" key="1">
    <source>
        <dbReference type="SAM" id="Phobius"/>
    </source>
</evidence>
<organism evidence="2 3">
    <name type="scientific">Metallosphaera prunae</name>
    <dbReference type="NCBI Taxonomy" id="47304"/>
    <lineage>
        <taxon>Archaea</taxon>
        <taxon>Thermoproteota</taxon>
        <taxon>Thermoprotei</taxon>
        <taxon>Sulfolobales</taxon>
        <taxon>Sulfolobaceae</taxon>
        <taxon>Metallosphaera</taxon>
    </lineage>
</organism>
<keyword evidence="1" id="KW-0472">Membrane</keyword>
<name>A0A4D8S2B9_METPR</name>
<dbReference type="InterPro" id="IPR007981">
    <property type="entry name" value="Peptidase_A5"/>
</dbReference>
<dbReference type="AlphaFoldDB" id="A0A4D8S2B9"/>
<dbReference type="KEGG" id="mpru:DFR88_00200"/>
<protein>
    <recommendedName>
        <fullName evidence="4">Thermopsin</fullName>
    </recommendedName>
</protein>
<evidence type="ECO:0000313" key="3">
    <source>
        <dbReference type="Proteomes" id="UP000298568"/>
    </source>
</evidence>
<dbReference type="GeneID" id="59455264"/>
<sequence>MRKSKSLILLVLLLFPILVTNGVSAYHVQPNNTTYSGESSQGLLPGIYSSEPAPMGITDYGVGPNGFYSYDTTQFLGTVYINSLQALTFTSGSTAVTFQLNVMLNYEARGSSYALWVQDVACFNTVNHEIYFIDNIWNSTVPFGNVTGLQGNGQYAVSSSNGNYPSRVFYGDVSHDPGSIVTQSLPTAFDLLVNVSTNNLGQPVIYFWYNDGYGWINYDTVTVTNVQGATNVYFEVNGYALTGNGNNYDAELVLAGPGGGSNTYINQANVDLLLFYWNGHNFQEVANTYNYGSDTAETSSNVKVLYYYYPYSGLPTGFITTGPGALGPLWNSTDVTCLTVNTGLNQGYVQIYNDSYSYQYAEQVNNLCLFQGGSATFTLTPYVNYSVLVYNTNDQLVGEANVMAQPGSMTTSVTQFNVVIPPSVDLTLGQTTNIPVEIQAYGHVTVQVKGNSLTRTYNVYVNGQTTLNVPVEATSPGSYQLEVNATLFPGFSVVKYVTVNIAQPQLYSVTGSFSVNGQTPPTTPLVTFTFPNGSRVTLPLNNLNIKVPPGTTYSASNITESGYRWIAVNGQGEILGTTQLSITYYEQVQVNFQYQGPAVPTVSYYYLGNLETAKLPVTLWVDYGTSYTFPQILSSSSGERVIAYNYQGTATSPSTFTVTYYQQYYVDVSSPIPVYALVNGHNESLSSGWYNQSTSIDVENVPYYLGPGEREVITSVTPSSSLSVNSPLNITVTPETQYYVQVSSPIPVYAEVDYENFTLQSGWYYQGTLIQVENITYYPSSNERYVITSITPSTFTVNQPETITISTVVQYRLTLLSSIPTYALVNGNNETLTSGWYNAGTTINVENITYYVTPTTRELVTQISPSTLTMNGPSAISVQTVKQYLVQINSQYPVTINGVQTNSEWVNAGSSITLNANLPFYLTGSFSGTAPVALGGSIAVNQPVQETLQTSISLVFVGIVAVIAIVAVGVVIVLIKRR</sequence>
<dbReference type="EMBL" id="CP031156">
    <property type="protein sequence ID" value="QCO29095.1"/>
    <property type="molecule type" value="Genomic_DNA"/>
</dbReference>
<dbReference type="RefSeq" id="WP_193453310.1">
    <property type="nucleotide sequence ID" value="NZ_CP031156.1"/>
</dbReference>
<evidence type="ECO:0000313" key="2">
    <source>
        <dbReference type="EMBL" id="QCO29095.1"/>
    </source>
</evidence>
<keyword evidence="1" id="KW-1133">Transmembrane helix</keyword>
<keyword evidence="3" id="KW-1185">Reference proteome</keyword>
<accession>A0A4D8S2B9</accession>
<feature type="transmembrane region" description="Helical" evidence="1">
    <location>
        <begin position="952"/>
        <end position="975"/>
    </location>
</feature>